<dbReference type="EMBL" id="SJPQ01000002">
    <property type="protein sequence ID" value="TWT88614.1"/>
    <property type="molecule type" value="Genomic_DNA"/>
</dbReference>
<keyword evidence="4" id="KW-1185">Reference proteome</keyword>
<evidence type="ECO:0000313" key="4">
    <source>
        <dbReference type="Proteomes" id="UP000315440"/>
    </source>
</evidence>
<dbReference type="Pfam" id="PF01052">
    <property type="entry name" value="FliMN_C"/>
    <property type="match status" value="1"/>
</dbReference>
<keyword evidence="3" id="KW-0969">Cilium</keyword>
<evidence type="ECO:0000256" key="1">
    <source>
        <dbReference type="SAM" id="MobiDB-lite"/>
    </source>
</evidence>
<dbReference type="InterPro" id="IPR001543">
    <property type="entry name" value="FliN-like_C"/>
</dbReference>
<organism evidence="3 4">
    <name type="scientific">Pseudobythopirellula maris</name>
    <dbReference type="NCBI Taxonomy" id="2527991"/>
    <lineage>
        <taxon>Bacteria</taxon>
        <taxon>Pseudomonadati</taxon>
        <taxon>Planctomycetota</taxon>
        <taxon>Planctomycetia</taxon>
        <taxon>Pirellulales</taxon>
        <taxon>Lacipirellulaceae</taxon>
        <taxon>Pseudobythopirellula</taxon>
    </lineage>
</organism>
<keyword evidence="3" id="KW-0282">Flagellum</keyword>
<dbReference type="SUPFAM" id="SSF101801">
    <property type="entry name" value="Surface presentation of antigens (SPOA)"/>
    <property type="match status" value="1"/>
</dbReference>
<dbReference type="RefSeq" id="WP_146399824.1">
    <property type="nucleotide sequence ID" value="NZ_SJPQ01000002.1"/>
</dbReference>
<feature type="region of interest" description="Disordered" evidence="1">
    <location>
        <begin position="168"/>
        <end position="198"/>
    </location>
</feature>
<feature type="compositionally biased region" description="Low complexity" evidence="1">
    <location>
        <begin position="176"/>
        <end position="187"/>
    </location>
</feature>
<proteinExistence type="predicted"/>
<keyword evidence="3" id="KW-0966">Cell projection</keyword>
<evidence type="ECO:0000313" key="3">
    <source>
        <dbReference type="EMBL" id="TWT88614.1"/>
    </source>
</evidence>
<dbReference type="Proteomes" id="UP000315440">
    <property type="component" value="Unassembled WGS sequence"/>
</dbReference>
<protein>
    <submittedName>
        <fullName evidence="3">Flagellar motor switch protein FliN</fullName>
    </submittedName>
</protein>
<dbReference type="AlphaFoldDB" id="A0A5C5ZMC0"/>
<dbReference type="InterPro" id="IPR036429">
    <property type="entry name" value="SpoA-like_sf"/>
</dbReference>
<feature type="domain" description="Flagellar motor switch protein FliN-like C-terminal" evidence="2">
    <location>
        <begin position="205"/>
        <end position="274"/>
    </location>
</feature>
<dbReference type="Gene3D" id="2.30.330.10">
    <property type="entry name" value="SpoA-like"/>
    <property type="match status" value="1"/>
</dbReference>
<evidence type="ECO:0000259" key="2">
    <source>
        <dbReference type="Pfam" id="PF01052"/>
    </source>
</evidence>
<gene>
    <name evidence="3" type="primary">fliN_1</name>
    <name evidence="3" type="ORF">Mal64_20990</name>
</gene>
<sequence>MSDLTPELAPEIFAACQANAEKASEAISRAFDGEFVLKAAEPVDHDPEALPSGIDGPGLAVVFTCGESGAAVLLPAAEGLLPDWLSAPDPAGASKLQALGEELGALLRPDSLAADGTRCEWVEDLAAALTRGAPVRGSKLVSIEVASGETLGQLSLVWPLQKPADFWPTSDKPAADEAAPASDARPAARPHPRDYRELPPYSVSMLQIKVPLTVTLASKRQSIDDILSLTPGAIISFDKPCDGLLELTADDQPVAVGSAVKVGERFGLRVSDIVMPDERYLKVTG</sequence>
<dbReference type="OrthoDB" id="278219at2"/>
<accession>A0A5C5ZMC0</accession>
<comment type="caution">
    <text evidence="3">The sequence shown here is derived from an EMBL/GenBank/DDBJ whole genome shotgun (WGS) entry which is preliminary data.</text>
</comment>
<reference evidence="3 4" key="1">
    <citation type="submission" date="2019-02" db="EMBL/GenBank/DDBJ databases">
        <title>Deep-cultivation of Planctomycetes and their phenomic and genomic characterization uncovers novel biology.</title>
        <authorList>
            <person name="Wiegand S."/>
            <person name="Jogler M."/>
            <person name="Boedeker C."/>
            <person name="Pinto D."/>
            <person name="Vollmers J."/>
            <person name="Rivas-Marin E."/>
            <person name="Kohn T."/>
            <person name="Peeters S.H."/>
            <person name="Heuer A."/>
            <person name="Rast P."/>
            <person name="Oberbeckmann S."/>
            <person name="Bunk B."/>
            <person name="Jeske O."/>
            <person name="Meyerdierks A."/>
            <person name="Storesund J.E."/>
            <person name="Kallscheuer N."/>
            <person name="Luecker S."/>
            <person name="Lage O.M."/>
            <person name="Pohl T."/>
            <person name="Merkel B.J."/>
            <person name="Hornburger P."/>
            <person name="Mueller R.-W."/>
            <person name="Bruemmer F."/>
            <person name="Labrenz M."/>
            <person name="Spormann A.M."/>
            <person name="Op Den Camp H."/>
            <person name="Overmann J."/>
            <person name="Amann R."/>
            <person name="Jetten M.S.M."/>
            <person name="Mascher T."/>
            <person name="Medema M.H."/>
            <person name="Devos D.P."/>
            <person name="Kaster A.-K."/>
            <person name="Ovreas L."/>
            <person name="Rohde M."/>
            <person name="Galperin M.Y."/>
            <person name="Jogler C."/>
        </authorList>
    </citation>
    <scope>NUCLEOTIDE SEQUENCE [LARGE SCALE GENOMIC DNA]</scope>
    <source>
        <strain evidence="3 4">Mal64</strain>
    </source>
</reference>
<name>A0A5C5ZMC0_9BACT</name>